<evidence type="ECO:0000313" key="1">
    <source>
        <dbReference type="EMBL" id="KAL2749273.1"/>
    </source>
</evidence>
<organism evidence="1 2">
    <name type="scientific">Vespula maculifrons</name>
    <name type="common">Eastern yellow jacket</name>
    <name type="synonym">Wasp</name>
    <dbReference type="NCBI Taxonomy" id="7453"/>
    <lineage>
        <taxon>Eukaryota</taxon>
        <taxon>Metazoa</taxon>
        <taxon>Ecdysozoa</taxon>
        <taxon>Arthropoda</taxon>
        <taxon>Hexapoda</taxon>
        <taxon>Insecta</taxon>
        <taxon>Pterygota</taxon>
        <taxon>Neoptera</taxon>
        <taxon>Endopterygota</taxon>
        <taxon>Hymenoptera</taxon>
        <taxon>Apocrita</taxon>
        <taxon>Aculeata</taxon>
        <taxon>Vespoidea</taxon>
        <taxon>Vespidae</taxon>
        <taxon>Vespinae</taxon>
        <taxon>Vespula</taxon>
    </lineage>
</organism>
<protein>
    <submittedName>
        <fullName evidence="1">Uncharacterized protein</fullName>
    </submittedName>
</protein>
<gene>
    <name evidence="1" type="ORF">V1477_002213</name>
</gene>
<sequence length="98" mass="11462">MKGSTAMKEKGRESYTEYHRFLGKYKKYWFFLWAEQVCAPTEYQVDHQMGVFFLEGSQKTGPAFFHRGLTVGTKNFERSCGKVEEMLSMGILKPEIFE</sequence>
<name>A0ABD2CVV1_VESMC</name>
<evidence type="ECO:0000313" key="2">
    <source>
        <dbReference type="Proteomes" id="UP001607303"/>
    </source>
</evidence>
<dbReference type="EMBL" id="JAYRBN010000027">
    <property type="protein sequence ID" value="KAL2749273.1"/>
    <property type="molecule type" value="Genomic_DNA"/>
</dbReference>
<keyword evidence="2" id="KW-1185">Reference proteome</keyword>
<dbReference type="AlphaFoldDB" id="A0ABD2CVV1"/>
<accession>A0ABD2CVV1</accession>
<reference evidence="1 2" key="1">
    <citation type="journal article" date="2024" name="Ann. Entomol. Soc. Am.">
        <title>Genomic analyses of the southern and eastern yellowjacket wasps (Hymenoptera: Vespidae) reveal evolutionary signatures of social life.</title>
        <authorList>
            <person name="Catto M.A."/>
            <person name="Caine P.B."/>
            <person name="Orr S.E."/>
            <person name="Hunt B.G."/>
            <person name="Goodisman M.A.D."/>
        </authorList>
    </citation>
    <scope>NUCLEOTIDE SEQUENCE [LARGE SCALE GENOMIC DNA]</scope>
    <source>
        <strain evidence="1">232</strain>
        <tissue evidence="1">Head and thorax</tissue>
    </source>
</reference>
<comment type="caution">
    <text evidence="1">The sequence shown here is derived from an EMBL/GenBank/DDBJ whole genome shotgun (WGS) entry which is preliminary data.</text>
</comment>
<proteinExistence type="predicted"/>
<dbReference type="Proteomes" id="UP001607303">
    <property type="component" value="Unassembled WGS sequence"/>
</dbReference>